<evidence type="ECO:0000313" key="3">
    <source>
        <dbReference type="Proteomes" id="UP000035760"/>
    </source>
</evidence>
<sequence length="130" mass="14557">MTDFLEHWANQSDANAKLVAQERFITEVTETIWRAMEEVGVNKTELANRIGATKGHVSQVLSGSRNMTLRTLADICFALDLNSKFQVEMQGCDQPWESLGHNVVPFKPSPLRYAQPGNIIMPEQDWPAAA</sequence>
<dbReference type="InterPro" id="IPR001387">
    <property type="entry name" value="Cro/C1-type_HTH"/>
</dbReference>
<evidence type="ECO:0000259" key="1">
    <source>
        <dbReference type="PROSITE" id="PS50943"/>
    </source>
</evidence>
<name>W6MC29_9GAMM</name>
<dbReference type="GO" id="GO:0003677">
    <property type="term" value="F:DNA binding"/>
    <property type="evidence" value="ECO:0007669"/>
    <property type="project" value="InterPro"/>
</dbReference>
<proteinExistence type="predicted"/>
<comment type="caution">
    <text evidence="2">The sequence shown here is derived from an EMBL/GenBank/DDBJ whole genome shotgun (WGS) entry which is preliminary data.</text>
</comment>
<dbReference type="AlphaFoldDB" id="W6MC29"/>
<feature type="domain" description="HTH cro/C1-type" evidence="1">
    <location>
        <begin position="32"/>
        <end position="86"/>
    </location>
</feature>
<dbReference type="RefSeq" id="WP_053085453.1">
    <property type="nucleotide sequence ID" value="NZ_CBTJ020000113.1"/>
</dbReference>
<dbReference type="SUPFAM" id="SSF47413">
    <property type="entry name" value="lambda repressor-like DNA-binding domains"/>
    <property type="match status" value="1"/>
</dbReference>
<keyword evidence="3" id="KW-1185">Reference proteome</keyword>
<dbReference type="PROSITE" id="PS50943">
    <property type="entry name" value="HTH_CROC1"/>
    <property type="match status" value="1"/>
</dbReference>
<accession>W6MC29</accession>
<dbReference type="Gene3D" id="1.10.260.40">
    <property type="entry name" value="lambda repressor-like DNA-binding domains"/>
    <property type="match status" value="1"/>
</dbReference>
<dbReference type="Proteomes" id="UP000035760">
    <property type="component" value="Unassembled WGS sequence"/>
</dbReference>
<organism evidence="2 3">
    <name type="scientific">Candidatus Competibacter denitrificans Run_A_D11</name>
    <dbReference type="NCBI Taxonomy" id="1400863"/>
    <lineage>
        <taxon>Bacteria</taxon>
        <taxon>Pseudomonadati</taxon>
        <taxon>Pseudomonadota</taxon>
        <taxon>Gammaproteobacteria</taxon>
        <taxon>Candidatus Competibacteraceae</taxon>
        <taxon>Candidatus Competibacter</taxon>
    </lineage>
</organism>
<gene>
    <name evidence="2" type="ORF">BN873_p10063</name>
</gene>
<dbReference type="InterPro" id="IPR010982">
    <property type="entry name" value="Lambda_DNA-bd_dom_sf"/>
</dbReference>
<protein>
    <recommendedName>
        <fullName evidence="1">HTH cro/C1-type domain-containing protein</fullName>
    </recommendedName>
</protein>
<reference evidence="2" key="1">
    <citation type="submission" date="2013-07" db="EMBL/GenBank/DDBJ databases">
        <authorList>
            <person name="McIlroy S."/>
        </authorList>
    </citation>
    <scope>NUCLEOTIDE SEQUENCE [LARGE SCALE GENOMIC DNA]</scope>
    <source>
        <strain evidence="2">Run_A_D11</strain>
    </source>
</reference>
<reference evidence="2" key="2">
    <citation type="submission" date="2014-03" db="EMBL/GenBank/DDBJ databases">
        <title>Candidatus Competibacter-lineage genomes retrieved from metagenomes reveal functional metabolic diversity.</title>
        <authorList>
            <person name="McIlroy S.J."/>
            <person name="Albertsen M."/>
            <person name="Andresen E.K."/>
            <person name="Saunders A.M."/>
            <person name="Kristiansen R."/>
            <person name="Stokholm-Bjerregaard M."/>
            <person name="Nielsen K.L."/>
            <person name="Nielsen P.H."/>
        </authorList>
    </citation>
    <scope>NUCLEOTIDE SEQUENCE</scope>
    <source>
        <strain evidence="2">Run_A_D11</strain>
    </source>
</reference>
<evidence type="ECO:0000313" key="2">
    <source>
        <dbReference type="EMBL" id="CDI04619.1"/>
    </source>
</evidence>
<dbReference type="OrthoDB" id="6402441at2"/>
<dbReference type="EMBL" id="CBTJ020000113">
    <property type="protein sequence ID" value="CDI04619.1"/>
    <property type="molecule type" value="Genomic_DNA"/>
</dbReference>
<dbReference type="Pfam" id="PF13443">
    <property type="entry name" value="HTH_26"/>
    <property type="match status" value="1"/>
</dbReference>
<dbReference type="CDD" id="cd00093">
    <property type="entry name" value="HTH_XRE"/>
    <property type="match status" value="1"/>
</dbReference>